<reference evidence="2" key="1">
    <citation type="submission" date="2024-05" db="EMBL/GenBank/DDBJ databases">
        <title>Isolation and characterization of Sporomusa carbonis sp. nov., a carboxydotrophic hydrogenogen in the genus of Sporomusa isolated from a charcoal burning pile.</title>
        <authorList>
            <person name="Boeer T."/>
            <person name="Rosenbaum F."/>
            <person name="Eysell L."/>
            <person name="Mueller V."/>
            <person name="Daniel R."/>
            <person name="Poehlein A."/>
        </authorList>
    </citation>
    <scope>NUCLEOTIDE SEQUENCE [LARGE SCALE GENOMIC DNA]</scope>
    <source>
        <strain evidence="2">DSM 3132</strain>
    </source>
</reference>
<organism evidence="2 3">
    <name type="scientific">Sporomusa acidovorans (strain ATCC 49682 / DSM 3132 / Mol)</name>
    <dbReference type="NCBI Taxonomy" id="1123286"/>
    <lineage>
        <taxon>Bacteria</taxon>
        <taxon>Bacillati</taxon>
        <taxon>Bacillota</taxon>
        <taxon>Negativicutes</taxon>
        <taxon>Selenomonadales</taxon>
        <taxon>Sporomusaceae</taxon>
        <taxon>Sporomusa</taxon>
    </lineage>
</organism>
<accession>A0ABZ3J0V9</accession>
<feature type="transmembrane region" description="Helical" evidence="1">
    <location>
        <begin position="7"/>
        <end position="28"/>
    </location>
</feature>
<evidence type="ECO:0008006" key="4">
    <source>
        <dbReference type="Google" id="ProtNLM"/>
    </source>
</evidence>
<protein>
    <recommendedName>
        <fullName evidence="4">Inner membrane protein YjdF</fullName>
    </recommendedName>
</protein>
<gene>
    <name evidence="2" type="ORF">SPACI_018770</name>
</gene>
<dbReference type="RefSeq" id="WP_093796796.1">
    <property type="nucleotide sequence ID" value="NZ_CP155571.1"/>
</dbReference>
<feature type="transmembrane region" description="Helical" evidence="1">
    <location>
        <begin position="93"/>
        <end position="110"/>
    </location>
</feature>
<keyword evidence="3" id="KW-1185">Reference proteome</keyword>
<evidence type="ECO:0000313" key="3">
    <source>
        <dbReference type="Proteomes" id="UP000216052"/>
    </source>
</evidence>
<feature type="transmembrane region" description="Helical" evidence="1">
    <location>
        <begin position="34"/>
        <end position="51"/>
    </location>
</feature>
<keyword evidence="1" id="KW-0812">Transmembrane</keyword>
<sequence length="190" mass="20926">MCAQRKIVFALTAVFLLVLLGIVLGLIQQGQYDYAKNIGVKIVLWIIYTFIDVKKGINLNIYIRASVMTVIFSDSFFGLYFDLYTTSSIFDKIQHIVGSYAFSLFAYSVMIRLTRPAIGPGFTFILVLALGLGIGALYEVGEFIGDYITKPRVPSQPSLLDTNLDLIADIIGSLLAAIQATIILVGNIKK</sequence>
<keyword evidence="1" id="KW-0472">Membrane</keyword>
<name>A0ABZ3J0V9_SPOA4</name>
<dbReference type="Pfam" id="PF09997">
    <property type="entry name" value="DUF2238"/>
    <property type="match status" value="1"/>
</dbReference>
<dbReference type="InterPro" id="IPR014509">
    <property type="entry name" value="YjdF-like"/>
</dbReference>
<proteinExistence type="predicted"/>
<feature type="transmembrane region" description="Helical" evidence="1">
    <location>
        <begin position="117"/>
        <end position="138"/>
    </location>
</feature>
<dbReference type="Proteomes" id="UP000216052">
    <property type="component" value="Chromosome"/>
</dbReference>
<evidence type="ECO:0000313" key="2">
    <source>
        <dbReference type="EMBL" id="XFO71835.1"/>
    </source>
</evidence>
<feature type="transmembrane region" description="Helical" evidence="1">
    <location>
        <begin position="63"/>
        <end position="81"/>
    </location>
</feature>
<feature type="transmembrane region" description="Helical" evidence="1">
    <location>
        <begin position="166"/>
        <end position="188"/>
    </location>
</feature>
<dbReference type="EMBL" id="CP155571">
    <property type="protein sequence ID" value="XFO71835.1"/>
    <property type="molecule type" value="Genomic_DNA"/>
</dbReference>
<evidence type="ECO:0000256" key="1">
    <source>
        <dbReference type="SAM" id="Phobius"/>
    </source>
</evidence>
<keyword evidence="1" id="KW-1133">Transmembrane helix</keyword>